<reference evidence="1 2" key="1">
    <citation type="submission" date="2023-07" db="EMBL/GenBank/DDBJ databases">
        <title>Genomic Encyclopedia of Type Strains, Phase IV (KMG-IV): sequencing the most valuable type-strain genomes for metagenomic binning, comparative biology and taxonomic classification.</title>
        <authorList>
            <person name="Goeker M."/>
        </authorList>
    </citation>
    <scope>NUCLEOTIDE SEQUENCE [LARGE SCALE GENOMIC DNA]</scope>
    <source>
        <strain evidence="1 2">DSM 19092</strain>
    </source>
</reference>
<protein>
    <submittedName>
        <fullName evidence="1">Uncharacterized protein</fullName>
    </submittedName>
</protein>
<gene>
    <name evidence="1" type="ORF">J2S06_001848</name>
</gene>
<comment type="caution">
    <text evidence="1">The sequence shown here is derived from an EMBL/GenBank/DDBJ whole genome shotgun (WGS) entry which is preliminary data.</text>
</comment>
<evidence type="ECO:0000313" key="2">
    <source>
        <dbReference type="Proteomes" id="UP001225646"/>
    </source>
</evidence>
<dbReference type="EMBL" id="JAUSTR010000006">
    <property type="protein sequence ID" value="MDQ0162771.1"/>
    <property type="molecule type" value="Genomic_DNA"/>
</dbReference>
<organism evidence="1 2">
    <name type="scientific">Aeribacillus alveayuensis</name>
    <dbReference type="NCBI Taxonomy" id="279215"/>
    <lineage>
        <taxon>Bacteria</taxon>
        <taxon>Bacillati</taxon>
        <taxon>Bacillota</taxon>
        <taxon>Bacilli</taxon>
        <taxon>Bacillales</taxon>
        <taxon>Bacillaceae</taxon>
        <taxon>Aeribacillus</taxon>
    </lineage>
</organism>
<accession>A0ABT9VP64</accession>
<evidence type="ECO:0000313" key="1">
    <source>
        <dbReference type="EMBL" id="MDQ0162771.1"/>
    </source>
</evidence>
<proteinExistence type="predicted"/>
<keyword evidence="2" id="KW-1185">Reference proteome</keyword>
<sequence>MNRMERIQRINEVEVAMIQKDENLLIMIDSASF</sequence>
<name>A0ABT9VP64_9BACI</name>
<dbReference type="Proteomes" id="UP001225646">
    <property type="component" value="Unassembled WGS sequence"/>
</dbReference>